<name>A0A0F7STQ9_PHARH</name>
<dbReference type="Pfam" id="PF03807">
    <property type="entry name" value="F420_oxidored"/>
    <property type="match status" value="1"/>
</dbReference>
<evidence type="ECO:0000256" key="4">
    <source>
        <dbReference type="PIRSR" id="PIRSR000193-1"/>
    </source>
</evidence>
<dbReference type="InterPro" id="IPR000304">
    <property type="entry name" value="Pyrroline-COOH_reductase"/>
</dbReference>
<dbReference type="Pfam" id="PF14748">
    <property type="entry name" value="P5CR_dimer"/>
    <property type="match status" value="1"/>
</dbReference>
<dbReference type="AlphaFoldDB" id="A0A0F7STQ9"/>
<dbReference type="InterPro" id="IPR036291">
    <property type="entry name" value="NAD(P)-bd_dom_sf"/>
</dbReference>
<feature type="domain" description="Pyrroline-5-carboxylate reductase dimerisation" evidence="8">
    <location>
        <begin position="177"/>
        <end position="278"/>
    </location>
</feature>
<keyword evidence="2 4" id="KW-0521">NADP</keyword>
<sequence length="286" mass="29628">MSSLSIFVLGCGTMGVAIISGVLQSMEDPFPKRSSASGTSTPIGNGLGEGEGEPLLGRFIATVGRPESVKRLRKTFASLPNGIGEKVEVWSAEGNAKAAAECDVILVCCKPNLVAGLLSEIPSEALENKLVVSICAGVKIEQMKAILPASTMVVRAMPNTPSRFIFSSIGLCRTLEEKHFDACTALSGSGPAFACVVLEAMADGGVMMGLPRKEALELAAQTMQGAARMVLTTGLHPAQLKDNVTTPGGCTIAGLLTLEDGKVRSTMARAIQVATQHAGGLGQDKK</sequence>
<dbReference type="HAMAP" id="MF_01925">
    <property type="entry name" value="P5C_reductase"/>
    <property type="match status" value="1"/>
</dbReference>
<organism evidence="9">
    <name type="scientific">Phaffia rhodozyma</name>
    <name type="common">Yeast</name>
    <name type="synonym">Xanthophyllomyces dendrorhous</name>
    <dbReference type="NCBI Taxonomy" id="264483"/>
    <lineage>
        <taxon>Eukaryota</taxon>
        <taxon>Fungi</taxon>
        <taxon>Dikarya</taxon>
        <taxon>Basidiomycota</taxon>
        <taxon>Agaricomycotina</taxon>
        <taxon>Tremellomycetes</taxon>
        <taxon>Cystofilobasidiales</taxon>
        <taxon>Mrakiaceae</taxon>
        <taxon>Phaffia</taxon>
    </lineage>
</organism>
<evidence type="ECO:0000313" key="9">
    <source>
        <dbReference type="EMBL" id="CED83363.1"/>
    </source>
</evidence>
<dbReference type="InterPro" id="IPR053790">
    <property type="entry name" value="P5CR-like_CS"/>
</dbReference>
<keyword evidence="3" id="KW-0560">Oxidoreductase</keyword>
<dbReference type="SUPFAM" id="SSF51735">
    <property type="entry name" value="NAD(P)-binding Rossmann-fold domains"/>
    <property type="match status" value="1"/>
</dbReference>
<dbReference type="PANTHER" id="PTHR11645:SF0">
    <property type="entry name" value="PYRROLINE-5-CARBOXYLATE REDUCTASE 3"/>
    <property type="match status" value="1"/>
</dbReference>
<dbReference type="EMBL" id="LN483142">
    <property type="protein sequence ID" value="CED83363.1"/>
    <property type="molecule type" value="Genomic_DNA"/>
</dbReference>
<proteinExistence type="inferred from homology"/>
<protein>
    <submittedName>
        <fullName evidence="9">Pyrroline-5-carboxylate reductase</fullName>
    </submittedName>
</protein>
<dbReference type="InterPro" id="IPR008927">
    <property type="entry name" value="6-PGluconate_DH-like_C_sf"/>
</dbReference>
<evidence type="ECO:0000256" key="5">
    <source>
        <dbReference type="SAM" id="MobiDB-lite"/>
    </source>
</evidence>
<feature type="region of interest" description="Disordered" evidence="5">
    <location>
        <begin position="30"/>
        <end position="51"/>
    </location>
</feature>
<feature type="signal peptide" evidence="6">
    <location>
        <begin position="1"/>
        <end position="18"/>
    </location>
</feature>
<dbReference type="GO" id="GO:0055129">
    <property type="term" value="P:L-proline biosynthetic process"/>
    <property type="evidence" value="ECO:0007669"/>
    <property type="project" value="TreeGrafter"/>
</dbReference>
<dbReference type="SUPFAM" id="SSF48179">
    <property type="entry name" value="6-phosphogluconate dehydrogenase C-terminal domain-like"/>
    <property type="match status" value="1"/>
</dbReference>
<dbReference type="PIRSF" id="PIRSF000193">
    <property type="entry name" value="Pyrrol-5-carb_rd"/>
    <property type="match status" value="1"/>
</dbReference>
<comment type="similarity">
    <text evidence="1">Belongs to the pyrroline-5-carboxylate reductase family.</text>
</comment>
<reference evidence="9" key="1">
    <citation type="submission" date="2014-08" db="EMBL/GenBank/DDBJ databases">
        <authorList>
            <person name="Sharma Rahul"/>
            <person name="Thines Marco"/>
        </authorList>
    </citation>
    <scope>NUCLEOTIDE SEQUENCE</scope>
</reference>
<dbReference type="FunFam" id="1.10.3730.10:FF:000001">
    <property type="entry name" value="Pyrroline-5-carboxylate reductase"/>
    <property type="match status" value="1"/>
</dbReference>
<feature type="binding site" evidence="4">
    <location>
        <position position="95"/>
    </location>
    <ligand>
        <name>NADPH</name>
        <dbReference type="ChEBI" id="CHEBI:57783"/>
    </ligand>
</feature>
<keyword evidence="6" id="KW-0732">Signal</keyword>
<evidence type="ECO:0000256" key="2">
    <source>
        <dbReference type="ARBA" id="ARBA00022857"/>
    </source>
</evidence>
<evidence type="ECO:0000259" key="7">
    <source>
        <dbReference type="Pfam" id="PF03807"/>
    </source>
</evidence>
<evidence type="ECO:0000256" key="1">
    <source>
        <dbReference type="ARBA" id="ARBA00005525"/>
    </source>
</evidence>
<feature type="domain" description="Pyrroline-5-carboxylate reductase catalytic N-terminal" evidence="7">
    <location>
        <begin position="62"/>
        <end position="137"/>
    </location>
</feature>
<dbReference type="GO" id="GO:0004735">
    <property type="term" value="F:pyrroline-5-carboxylate reductase activity"/>
    <property type="evidence" value="ECO:0007669"/>
    <property type="project" value="InterPro"/>
</dbReference>
<evidence type="ECO:0000259" key="8">
    <source>
        <dbReference type="Pfam" id="PF14748"/>
    </source>
</evidence>
<feature type="chain" id="PRO_5002522149" evidence="6">
    <location>
        <begin position="19"/>
        <end position="286"/>
    </location>
</feature>
<dbReference type="Gene3D" id="3.40.50.720">
    <property type="entry name" value="NAD(P)-binding Rossmann-like Domain"/>
    <property type="match status" value="1"/>
</dbReference>
<dbReference type="PANTHER" id="PTHR11645">
    <property type="entry name" value="PYRROLINE-5-CARBOXYLATE REDUCTASE"/>
    <property type="match status" value="1"/>
</dbReference>
<feature type="binding site" evidence="4">
    <location>
        <begin position="9"/>
        <end position="14"/>
    </location>
    <ligand>
        <name>NADP(+)</name>
        <dbReference type="ChEBI" id="CHEBI:58349"/>
    </ligand>
</feature>
<dbReference type="PROSITE" id="PS00521">
    <property type="entry name" value="P5CR"/>
    <property type="match status" value="1"/>
</dbReference>
<evidence type="ECO:0000256" key="6">
    <source>
        <dbReference type="SAM" id="SignalP"/>
    </source>
</evidence>
<dbReference type="InterPro" id="IPR029036">
    <property type="entry name" value="P5CR_dimer"/>
</dbReference>
<feature type="compositionally biased region" description="Polar residues" evidence="5">
    <location>
        <begin position="34"/>
        <end position="43"/>
    </location>
</feature>
<dbReference type="Gene3D" id="1.10.3730.10">
    <property type="entry name" value="ProC C-terminal domain-like"/>
    <property type="match status" value="1"/>
</dbReference>
<evidence type="ECO:0000256" key="3">
    <source>
        <dbReference type="ARBA" id="ARBA00023002"/>
    </source>
</evidence>
<dbReference type="InterPro" id="IPR028939">
    <property type="entry name" value="P5C_Rdtase_cat_N"/>
</dbReference>
<accession>A0A0F7STQ9</accession>